<evidence type="ECO:0000256" key="7">
    <source>
        <dbReference type="ARBA" id="ARBA00023239"/>
    </source>
</evidence>
<proteinExistence type="inferred from homology"/>
<dbReference type="InterPro" id="IPR011013">
    <property type="entry name" value="Gal_mutarotase_sf_dom"/>
</dbReference>
<feature type="chain" id="PRO_5008088724" description="rhamnogalacturonan endolyase" evidence="8">
    <location>
        <begin position="22"/>
        <end position="629"/>
    </location>
</feature>
<evidence type="ECO:0000256" key="1">
    <source>
        <dbReference type="ARBA" id="ARBA00001324"/>
    </source>
</evidence>
<dbReference type="InterPro" id="IPR029413">
    <property type="entry name" value="RG-lyase_II"/>
</dbReference>
<dbReference type="Gene3D" id="2.60.40.1120">
    <property type="entry name" value="Carboxypeptidase-like, regulatory domain"/>
    <property type="match status" value="1"/>
</dbReference>
<dbReference type="AlphaFoldDB" id="A0A178IE23"/>
<evidence type="ECO:0000313" key="12">
    <source>
        <dbReference type="Proteomes" id="UP000078486"/>
    </source>
</evidence>
<keyword evidence="5" id="KW-0964">Secreted</keyword>
<evidence type="ECO:0000259" key="10">
    <source>
        <dbReference type="Pfam" id="PF14686"/>
    </source>
</evidence>
<dbReference type="Gene3D" id="2.70.98.10">
    <property type="match status" value="1"/>
</dbReference>
<dbReference type="RefSeq" id="WP_068772714.1">
    <property type="nucleotide sequence ID" value="NZ_CP109796.1"/>
</dbReference>
<keyword evidence="6 8" id="KW-0732">Signal</keyword>
<organism evidence="11 12">
    <name type="scientific">Termitidicoccus mucosus</name>
    <dbReference type="NCBI Taxonomy" id="1184151"/>
    <lineage>
        <taxon>Bacteria</taxon>
        <taxon>Pseudomonadati</taxon>
        <taxon>Verrucomicrobiota</taxon>
        <taxon>Opitutia</taxon>
        <taxon>Opitutales</taxon>
        <taxon>Opitutaceae</taxon>
        <taxon>Termitidicoccus</taxon>
    </lineage>
</organism>
<dbReference type="SUPFAM" id="SSF49452">
    <property type="entry name" value="Starch-binding domain-like"/>
    <property type="match status" value="1"/>
</dbReference>
<dbReference type="SUPFAM" id="SSF74650">
    <property type="entry name" value="Galactose mutarotase-like"/>
    <property type="match status" value="1"/>
</dbReference>
<dbReference type="GO" id="GO:0030246">
    <property type="term" value="F:carbohydrate binding"/>
    <property type="evidence" value="ECO:0007669"/>
    <property type="project" value="InterPro"/>
</dbReference>
<evidence type="ECO:0000256" key="2">
    <source>
        <dbReference type="ARBA" id="ARBA00004613"/>
    </source>
</evidence>
<evidence type="ECO:0000256" key="6">
    <source>
        <dbReference type="ARBA" id="ARBA00022729"/>
    </source>
</evidence>
<sequence>MKIIRVVLVAACMLASSICFANVPGGGSGNGPDVSLKDEGDSIVLDNGIVAIRINKTDASVRSFIYQGMNLFEGGHGGGRFYWSWNTPAYGGPHGTAMVTADPASNHGDYAEVKVHSPWSGKSADAAMDVDIYYSLKRGTQGYYATAMLNHPASYPRTDVGEWRSNAYISPLFDWLSVDALRQRKMPTLEDMVASVPVEGAPKEVTLLTSGIYAGQFECKYSYSADLGDLNVWGWSSTSKRVGIWMTIPSHEYYNGGPMKRELTGHMNHALLNMLNGSHYSQGTKLSMAAGSVFKKTYGPFFVYANSYQGAASDSSSKVVESLWHDAQAQAVAERSAWPYSWFKNADYVQESGRGTVSGTLKVSDGGNPAATAAGAWIGLAPDDNGTDFQLQGRTYQFWVKTSADGRFSIPHVLPGVYHLWAFGAGNIGTFKQANIEVSAGKALDVGTVLWTPPRVADTLWEIGIPDRDSQEFHNGAFNYTQWATFAKSRSESESGLTYTVGKSDWRKDWNYAQFGPAPWTIKFSLADKPAKDAPASLYIALASSESTLMVTVNGTQIGTYKTPHPAHAPIRLGSHGPFAETRIAIPPGLLKRGTNTIAISQVMGKGKTGTTQYDYLRLEAAGTRLATP</sequence>
<keyword evidence="7" id="KW-0456">Lyase</keyword>
<dbReference type="InterPro" id="IPR013784">
    <property type="entry name" value="Carb-bd-like_fold"/>
</dbReference>
<comment type="subcellular location">
    <subcellularLocation>
        <location evidence="2">Secreted</location>
    </subcellularLocation>
</comment>
<comment type="caution">
    <text evidence="11">The sequence shown here is derived from an EMBL/GenBank/DDBJ whole genome shotgun (WGS) entry which is preliminary data.</text>
</comment>
<dbReference type="Pfam" id="PF06045">
    <property type="entry name" value="Rhamnogal_lyase"/>
    <property type="match status" value="1"/>
</dbReference>
<accession>A0A178IE23</accession>
<comment type="similarity">
    <text evidence="3">Belongs to the polysaccharide lyase 4 family.</text>
</comment>
<dbReference type="SUPFAM" id="SSF49785">
    <property type="entry name" value="Galactose-binding domain-like"/>
    <property type="match status" value="1"/>
</dbReference>
<protein>
    <recommendedName>
        <fullName evidence="4">rhamnogalacturonan endolyase</fullName>
        <ecNumber evidence="4">4.2.2.23</ecNumber>
    </recommendedName>
</protein>
<dbReference type="STRING" id="1184151.AW736_23325"/>
<dbReference type="EMBL" id="LRRQ01000173">
    <property type="protein sequence ID" value="OAM87395.1"/>
    <property type="molecule type" value="Genomic_DNA"/>
</dbReference>
<feature type="domain" description="Rhamnogalacturonan lyase" evidence="10">
    <location>
        <begin position="374"/>
        <end position="443"/>
    </location>
</feature>
<dbReference type="Proteomes" id="UP000078486">
    <property type="component" value="Unassembled WGS sequence"/>
</dbReference>
<reference evidence="11 12" key="1">
    <citation type="submission" date="2016-01" db="EMBL/GenBank/DDBJ databases">
        <title>High potential of lignocellulose degradation of a new Verrucomicrobia species.</title>
        <authorList>
            <person name="Wang Y."/>
            <person name="Shi Y."/>
            <person name="Qiu Z."/>
            <person name="Liu S."/>
            <person name="Yang H."/>
        </authorList>
    </citation>
    <scope>NUCLEOTIDE SEQUENCE [LARGE SCALE GENOMIC DNA]</scope>
    <source>
        <strain evidence="11 12">TSB47</strain>
    </source>
</reference>
<dbReference type="PANTHER" id="PTHR32018:SF1">
    <property type="entry name" value="RHAMNOGALACTURONAN ENDOLYASE"/>
    <property type="match status" value="1"/>
</dbReference>
<evidence type="ECO:0000256" key="3">
    <source>
        <dbReference type="ARBA" id="ARBA00010418"/>
    </source>
</evidence>
<dbReference type="GO" id="GO:0005975">
    <property type="term" value="P:carbohydrate metabolic process"/>
    <property type="evidence" value="ECO:0007669"/>
    <property type="project" value="InterPro"/>
</dbReference>
<dbReference type="EC" id="4.2.2.23" evidence="4"/>
<keyword evidence="12" id="KW-1185">Reference proteome</keyword>
<gene>
    <name evidence="11" type="ORF">AW736_23325</name>
</gene>
<dbReference type="Pfam" id="PF14683">
    <property type="entry name" value="CBM-like"/>
    <property type="match status" value="1"/>
</dbReference>
<evidence type="ECO:0000256" key="8">
    <source>
        <dbReference type="SAM" id="SignalP"/>
    </source>
</evidence>
<name>A0A178IE23_9BACT</name>
<dbReference type="Gene3D" id="2.60.120.260">
    <property type="entry name" value="Galactose-binding domain-like"/>
    <property type="match status" value="1"/>
</dbReference>
<dbReference type="CDD" id="cd10316">
    <property type="entry name" value="RGL4_M"/>
    <property type="match status" value="1"/>
</dbReference>
<dbReference type="InterPro" id="IPR014718">
    <property type="entry name" value="GH-type_carb-bd"/>
</dbReference>
<evidence type="ECO:0000313" key="11">
    <source>
        <dbReference type="EMBL" id="OAM87395.1"/>
    </source>
</evidence>
<evidence type="ECO:0000256" key="4">
    <source>
        <dbReference type="ARBA" id="ARBA00012437"/>
    </source>
</evidence>
<evidence type="ECO:0000256" key="5">
    <source>
        <dbReference type="ARBA" id="ARBA00022525"/>
    </source>
</evidence>
<dbReference type="CDD" id="cd10320">
    <property type="entry name" value="RGL4_N"/>
    <property type="match status" value="1"/>
</dbReference>
<dbReference type="InterPro" id="IPR051850">
    <property type="entry name" value="Polysacch_Lyase_4"/>
</dbReference>
<dbReference type="GO" id="GO:0005576">
    <property type="term" value="C:extracellular region"/>
    <property type="evidence" value="ECO:0007669"/>
    <property type="project" value="UniProtKB-SubCell"/>
</dbReference>
<dbReference type="InterPro" id="IPR029411">
    <property type="entry name" value="RG-lyase_III"/>
</dbReference>
<dbReference type="PANTHER" id="PTHR32018">
    <property type="entry name" value="RHAMNOGALACTURONATE LYASE FAMILY PROTEIN"/>
    <property type="match status" value="1"/>
</dbReference>
<comment type="catalytic activity">
    <reaction evidence="1">
        <text>Endotype eliminative cleavage of L-alpha-rhamnopyranosyl-(1-&gt;4)-alpha-D-galactopyranosyluronic acid bonds of rhamnogalacturonan I domains in ramified hairy regions of pectin leaving L-rhamnopyranose at the reducing end and 4-deoxy-4,5-unsaturated D-galactopyranosyluronic acid at the non-reducing end.</text>
        <dbReference type="EC" id="4.2.2.23"/>
    </reaction>
</comment>
<dbReference type="InterPro" id="IPR008979">
    <property type="entry name" value="Galactose-bd-like_sf"/>
</dbReference>
<dbReference type="GO" id="GO:0102210">
    <property type="term" value="F:rhamnogalacturonan endolyase activity"/>
    <property type="evidence" value="ECO:0007669"/>
    <property type="project" value="UniProtKB-EC"/>
</dbReference>
<evidence type="ECO:0000259" key="9">
    <source>
        <dbReference type="Pfam" id="PF14683"/>
    </source>
</evidence>
<dbReference type="CDD" id="cd10317">
    <property type="entry name" value="RGL4_C"/>
    <property type="match status" value="1"/>
</dbReference>
<dbReference type="InterPro" id="IPR010325">
    <property type="entry name" value="Rhamnogal_lyase"/>
</dbReference>
<dbReference type="Pfam" id="PF14686">
    <property type="entry name" value="fn3_3"/>
    <property type="match status" value="1"/>
</dbReference>
<feature type="domain" description="Rhamnogalacturonan lyase" evidence="9">
    <location>
        <begin position="459"/>
        <end position="619"/>
    </location>
</feature>
<feature type="signal peptide" evidence="8">
    <location>
        <begin position="1"/>
        <end position="21"/>
    </location>
</feature>